<keyword evidence="6" id="KW-0433">Leucine-rich repeat</keyword>
<dbReference type="GO" id="GO:0009653">
    <property type="term" value="P:anatomical structure morphogenesis"/>
    <property type="evidence" value="ECO:0007669"/>
    <property type="project" value="UniProtKB-ARBA"/>
</dbReference>
<evidence type="ECO:0000256" key="19">
    <source>
        <dbReference type="SAM" id="Phobius"/>
    </source>
</evidence>
<sequence length="833" mass="93010">MDGTSAKVVLFIGASFSFFLITHAQQQATRCRPQERDALLSFKQGITNDSVGLLSSWRRGHGDCCSWAGITCSSKTGHVVKLDVNSFLTDDSPMVGQISPSLLSLNYLQYLDLSSNLLAGPNGSVPEFLGSMNSLIHLDLSYIPFSGTLPPLLSNLTNLEYLDLSFTSFSGTLPPQLGNLSNLRYLDVSEMQNAVYSTDLSWLSRLHLLEYIDMSNTTLSKITNLPAVLNKIPTLKHVLLLNCSIPSANQSITHLNLTQLEELDLSLNYFGHPISSCWFWKVTSIKSLRLDETYLHGPFPDELGEMVSLQHLDFCFNGNAATMTVDLNNLCDLESIYLDKSLSSGNITDLMDKLQCSSKLYSLSSISNNMIGMLPSSIEHFTSLNHIDLTNNSVSGVMPRGFQNMANLEYLHLSSNRLSGQMPLLPTSLKILHAQMNFLSGHLPLEFRAPNLENLIISSNYITGQVPGSICESENMKHLDLSNNLFEGEVPHCRRMRNLRFLLLSNNSFSGKFPQWIQSFSSLVFLDLSWNMFYGSLPRWIGDLVTLRILHLGHNMFNGDIPVNITHLTQLQYLNLADNNISGLIPLSLSHFNEMTLKAVGDSISTLAFDESFDTFSLGMKHQILKYGSHGVVDMVGIDLSLNRITGGIPEEITSLDRLSNLNLSWNRLSGKIPENIGSMKSIESLDLSRNYLCGEVPSSLTDLTYLSYLDLSYNNLTGKVPSGRQLDTLYLENPSMYNGNIGLCGPPLQRNCSSNGYAQGHGDHKGQEKDSNSMFFYYGLASGFVVGYWVVFCALLFYKSWRVTYFCLVDKVYDKLYVYVVITWTRWMNTTN</sequence>
<dbReference type="GO" id="GO:0099402">
    <property type="term" value="P:plant organ development"/>
    <property type="evidence" value="ECO:0007669"/>
    <property type="project" value="UniProtKB-ARBA"/>
</dbReference>
<evidence type="ECO:0000256" key="2">
    <source>
        <dbReference type="ARBA" id="ARBA00009592"/>
    </source>
</evidence>
<keyword evidence="4" id="KW-1003">Cell membrane</keyword>
<proteinExistence type="inferred from homology"/>
<keyword evidence="5" id="KW-0808">Transferase</keyword>
<evidence type="ECO:0000256" key="11">
    <source>
        <dbReference type="ARBA" id="ARBA00022741"/>
    </source>
</evidence>
<feature type="signal peptide" evidence="20">
    <location>
        <begin position="1"/>
        <end position="24"/>
    </location>
</feature>
<comment type="similarity">
    <text evidence="2">Belongs to the RLP family.</text>
</comment>
<dbReference type="STRING" id="65489.A0A0D3HAN9"/>
<dbReference type="HOGENOM" id="CLU_000288_18_3_1"/>
<dbReference type="Pfam" id="PF00560">
    <property type="entry name" value="LRR_1"/>
    <property type="match status" value="9"/>
</dbReference>
<keyword evidence="5" id="KW-0723">Serine/threonine-protein kinase</keyword>
<keyword evidence="15 19" id="KW-0472">Membrane</keyword>
<evidence type="ECO:0000256" key="13">
    <source>
        <dbReference type="ARBA" id="ARBA00022840"/>
    </source>
</evidence>
<dbReference type="GO" id="GO:0004674">
    <property type="term" value="F:protein serine/threonine kinase activity"/>
    <property type="evidence" value="ECO:0007669"/>
    <property type="project" value="UniProtKB-KW"/>
</dbReference>
<dbReference type="AlphaFoldDB" id="A0A0D3HAN9"/>
<dbReference type="Gramene" id="OBART10G00950.1">
    <property type="protein sequence ID" value="OBART10G00950.1"/>
    <property type="gene ID" value="OBART10G00950"/>
</dbReference>
<comment type="catalytic activity">
    <reaction evidence="18">
        <text>L-seryl-[protein] + ATP = O-phospho-L-seryl-[protein] + ADP + H(+)</text>
        <dbReference type="Rhea" id="RHEA:17989"/>
        <dbReference type="Rhea" id="RHEA-COMP:9863"/>
        <dbReference type="Rhea" id="RHEA-COMP:11604"/>
        <dbReference type="ChEBI" id="CHEBI:15378"/>
        <dbReference type="ChEBI" id="CHEBI:29999"/>
        <dbReference type="ChEBI" id="CHEBI:30616"/>
        <dbReference type="ChEBI" id="CHEBI:83421"/>
        <dbReference type="ChEBI" id="CHEBI:456216"/>
        <dbReference type="EC" id="2.7.11.1"/>
    </reaction>
</comment>
<evidence type="ECO:0000256" key="15">
    <source>
        <dbReference type="ARBA" id="ARBA00023136"/>
    </source>
</evidence>
<keyword evidence="13" id="KW-0067">ATP-binding</keyword>
<dbReference type="InterPro" id="IPR013210">
    <property type="entry name" value="LRR_N_plant-typ"/>
</dbReference>
<organism evidence="22">
    <name type="scientific">Oryza barthii</name>
    <dbReference type="NCBI Taxonomy" id="65489"/>
    <lineage>
        <taxon>Eukaryota</taxon>
        <taxon>Viridiplantae</taxon>
        <taxon>Streptophyta</taxon>
        <taxon>Embryophyta</taxon>
        <taxon>Tracheophyta</taxon>
        <taxon>Spermatophyta</taxon>
        <taxon>Magnoliopsida</taxon>
        <taxon>Liliopsida</taxon>
        <taxon>Poales</taxon>
        <taxon>Poaceae</taxon>
        <taxon>BOP clade</taxon>
        <taxon>Oryzoideae</taxon>
        <taxon>Oryzeae</taxon>
        <taxon>Oryzinae</taxon>
        <taxon>Oryza</taxon>
    </lineage>
</organism>
<keyword evidence="16" id="KW-0325">Glycoprotein</keyword>
<dbReference type="InterPro" id="IPR032675">
    <property type="entry name" value="LRR_dom_sf"/>
</dbReference>
<evidence type="ECO:0000256" key="9">
    <source>
        <dbReference type="ARBA" id="ARBA00022729"/>
    </source>
</evidence>
<keyword evidence="9 20" id="KW-0732">Signal</keyword>
<dbReference type="GO" id="GO:0005524">
    <property type="term" value="F:ATP binding"/>
    <property type="evidence" value="ECO:0007669"/>
    <property type="project" value="UniProtKB-KW"/>
</dbReference>
<evidence type="ECO:0000256" key="8">
    <source>
        <dbReference type="ARBA" id="ARBA00022692"/>
    </source>
</evidence>
<evidence type="ECO:0000256" key="4">
    <source>
        <dbReference type="ARBA" id="ARBA00022475"/>
    </source>
</evidence>
<dbReference type="Pfam" id="PF08263">
    <property type="entry name" value="LRRNT_2"/>
    <property type="match status" value="1"/>
</dbReference>
<dbReference type="SUPFAM" id="SSF52058">
    <property type="entry name" value="L domain-like"/>
    <property type="match status" value="1"/>
</dbReference>
<dbReference type="FunFam" id="3.80.10.10:FF:000649">
    <property type="entry name" value="Leucine Rich Repeat family protein"/>
    <property type="match status" value="1"/>
</dbReference>
<dbReference type="eggNOG" id="KOG0619">
    <property type="taxonomic scope" value="Eukaryota"/>
</dbReference>
<evidence type="ECO:0000256" key="20">
    <source>
        <dbReference type="SAM" id="SignalP"/>
    </source>
</evidence>
<protein>
    <recommendedName>
        <fullName evidence="3">non-specific serine/threonine protein kinase</fullName>
        <ecNumber evidence="3">2.7.11.1</ecNumber>
    </recommendedName>
</protein>
<dbReference type="PANTHER" id="PTHR48063">
    <property type="entry name" value="LRR RECEPTOR-LIKE KINASE"/>
    <property type="match status" value="1"/>
</dbReference>
<dbReference type="Proteomes" id="UP000026960">
    <property type="component" value="Chromosome 10"/>
</dbReference>
<evidence type="ECO:0000259" key="21">
    <source>
        <dbReference type="Pfam" id="PF08263"/>
    </source>
</evidence>
<name>A0A0D3HAN9_9ORYZ</name>
<dbReference type="FunFam" id="3.80.10.10:FF:000400">
    <property type="entry name" value="Nuclear pore complex protein NUP107"/>
    <property type="match status" value="1"/>
</dbReference>
<dbReference type="GO" id="GO:0009742">
    <property type="term" value="P:brassinosteroid mediated signaling pathway"/>
    <property type="evidence" value="ECO:0007669"/>
    <property type="project" value="UniProtKB-KW"/>
</dbReference>
<dbReference type="PANTHER" id="PTHR48063:SF55">
    <property type="entry name" value="LEUCINE-RICH REPEAT-CONTAINING N-TERMINAL PLANT-TYPE DOMAIN-CONTAINING PROTEIN"/>
    <property type="match status" value="1"/>
</dbReference>
<keyword evidence="11" id="KW-0547">Nucleotide-binding</keyword>
<keyword evidence="14 19" id="KW-1133">Transmembrane helix</keyword>
<dbReference type="PaxDb" id="65489-OBART10G00950.1"/>
<evidence type="ECO:0000256" key="3">
    <source>
        <dbReference type="ARBA" id="ARBA00012513"/>
    </source>
</evidence>
<keyword evidence="23" id="KW-1185">Reference proteome</keyword>
<evidence type="ECO:0000313" key="22">
    <source>
        <dbReference type="EnsemblPlants" id="OBART10G00950.1"/>
    </source>
</evidence>
<dbReference type="InterPro" id="IPR003591">
    <property type="entry name" value="Leu-rich_rpt_typical-subtyp"/>
</dbReference>
<dbReference type="EC" id="2.7.11.1" evidence="3"/>
<dbReference type="InterPro" id="IPR046956">
    <property type="entry name" value="RLP23-like"/>
</dbReference>
<evidence type="ECO:0000256" key="1">
    <source>
        <dbReference type="ARBA" id="ARBA00004251"/>
    </source>
</evidence>
<dbReference type="FunFam" id="3.80.10.10:FF:000111">
    <property type="entry name" value="LRR receptor-like serine/threonine-protein kinase ERECTA"/>
    <property type="match status" value="1"/>
</dbReference>
<dbReference type="SMART" id="SM00369">
    <property type="entry name" value="LRR_TYP"/>
    <property type="match status" value="7"/>
</dbReference>
<keyword evidence="10" id="KW-0677">Repeat</keyword>
<reference evidence="22" key="2">
    <citation type="submission" date="2015-03" db="UniProtKB">
        <authorList>
            <consortium name="EnsemblPlants"/>
        </authorList>
    </citation>
    <scope>IDENTIFICATION</scope>
</reference>
<keyword evidence="8 19" id="KW-0812">Transmembrane</keyword>
<dbReference type="InterPro" id="IPR001611">
    <property type="entry name" value="Leu-rich_rpt"/>
</dbReference>
<evidence type="ECO:0000256" key="12">
    <source>
        <dbReference type="ARBA" id="ARBA00022777"/>
    </source>
</evidence>
<evidence type="ECO:0000256" key="6">
    <source>
        <dbReference type="ARBA" id="ARBA00022614"/>
    </source>
</evidence>
<reference evidence="22" key="1">
    <citation type="journal article" date="2009" name="Rice">
        <title>De Novo Next Generation Sequencing of Plant Genomes.</title>
        <authorList>
            <person name="Rounsley S."/>
            <person name="Marri P.R."/>
            <person name="Yu Y."/>
            <person name="He R."/>
            <person name="Sisneros N."/>
            <person name="Goicoechea J.L."/>
            <person name="Lee S.J."/>
            <person name="Angelova A."/>
            <person name="Kudrna D."/>
            <person name="Luo M."/>
            <person name="Affourtit J."/>
            <person name="Desany B."/>
            <person name="Knight J."/>
            <person name="Niazi F."/>
            <person name="Egholm M."/>
            <person name="Wing R.A."/>
        </authorList>
    </citation>
    <scope>NUCLEOTIDE SEQUENCE [LARGE SCALE GENOMIC DNA]</scope>
    <source>
        <strain evidence="22">cv. IRGC 105608</strain>
    </source>
</reference>
<comment type="catalytic activity">
    <reaction evidence="17">
        <text>L-threonyl-[protein] + ATP = O-phospho-L-threonyl-[protein] + ADP + H(+)</text>
        <dbReference type="Rhea" id="RHEA:46608"/>
        <dbReference type="Rhea" id="RHEA-COMP:11060"/>
        <dbReference type="Rhea" id="RHEA-COMP:11605"/>
        <dbReference type="ChEBI" id="CHEBI:15378"/>
        <dbReference type="ChEBI" id="CHEBI:30013"/>
        <dbReference type="ChEBI" id="CHEBI:30616"/>
        <dbReference type="ChEBI" id="CHEBI:61977"/>
        <dbReference type="ChEBI" id="CHEBI:456216"/>
        <dbReference type="EC" id="2.7.11.1"/>
    </reaction>
</comment>
<evidence type="ECO:0000256" key="5">
    <source>
        <dbReference type="ARBA" id="ARBA00022527"/>
    </source>
</evidence>
<dbReference type="GO" id="GO:0005886">
    <property type="term" value="C:plasma membrane"/>
    <property type="evidence" value="ECO:0007669"/>
    <property type="project" value="UniProtKB-SubCell"/>
</dbReference>
<evidence type="ECO:0000256" key="18">
    <source>
        <dbReference type="ARBA" id="ARBA00048679"/>
    </source>
</evidence>
<comment type="subcellular location">
    <subcellularLocation>
        <location evidence="1">Cell membrane</location>
        <topology evidence="1">Single-pass type I membrane protein</topology>
    </subcellularLocation>
</comment>
<dbReference type="Gene3D" id="3.80.10.10">
    <property type="entry name" value="Ribonuclease Inhibitor"/>
    <property type="match status" value="4"/>
</dbReference>
<accession>A0A0D3HAN9</accession>
<feature type="domain" description="Leucine-rich repeat-containing N-terminal plant-type" evidence="21">
    <location>
        <begin position="33"/>
        <end position="73"/>
    </location>
</feature>
<feature type="chain" id="PRO_5002263958" description="non-specific serine/threonine protein kinase" evidence="20">
    <location>
        <begin position="25"/>
        <end position="833"/>
    </location>
</feature>
<evidence type="ECO:0000256" key="14">
    <source>
        <dbReference type="ARBA" id="ARBA00022989"/>
    </source>
</evidence>
<evidence type="ECO:0000256" key="16">
    <source>
        <dbReference type="ARBA" id="ARBA00023180"/>
    </source>
</evidence>
<dbReference type="EnsemblPlants" id="OBART10G00950.1">
    <property type="protein sequence ID" value="OBART10G00950.1"/>
    <property type="gene ID" value="OBART10G00950"/>
</dbReference>
<keyword evidence="7" id="KW-1070">Brassinosteroid signaling pathway</keyword>
<evidence type="ECO:0000313" key="23">
    <source>
        <dbReference type="Proteomes" id="UP000026960"/>
    </source>
</evidence>
<dbReference type="PROSITE" id="PS51450">
    <property type="entry name" value="LRR"/>
    <property type="match status" value="1"/>
</dbReference>
<evidence type="ECO:0000256" key="10">
    <source>
        <dbReference type="ARBA" id="ARBA00022737"/>
    </source>
</evidence>
<evidence type="ECO:0000256" key="17">
    <source>
        <dbReference type="ARBA" id="ARBA00047899"/>
    </source>
</evidence>
<keyword evidence="12" id="KW-0418">Kinase</keyword>
<evidence type="ECO:0000256" key="7">
    <source>
        <dbReference type="ARBA" id="ARBA00022626"/>
    </source>
</evidence>
<dbReference type="Pfam" id="PF13855">
    <property type="entry name" value="LRR_8"/>
    <property type="match status" value="1"/>
</dbReference>
<dbReference type="SUPFAM" id="SSF52047">
    <property type="entry name" value="RNI-like"/>
    <property type="match status" value="1"/>
</dbReference>
<feature type="transmembrane region" description="Helical" evidence="19">
    <location>
        <begin position="776"/>
        <end position="799"/>
    </location>
</feature>
<dbReference type="FunFam" id="3.80.10.10:FF:000095">
    <property type="entry name" value="LRR receptor-like serine/threonine-protein kinase GSO1"/>
    <property type="match status" value="1"/>
</dbReference>